<dbReference type="PROSITE" id="PS51705">
    <property type="entry name" value="G_HFLX"/>
    <property type="match status" value="1"/>
</dbReference>
<dbReference type="CDD" id="cd01878">
    <property type="entry name" value="HflX"/>
    <property type="match status" value="1"/>
</dbReference>
<evidence type="ECO:0000256" key="4">
    <source>
        <dbReference type="ARBA" id="ARBA00023134"/>
    </source>
</evidence>
<dbReference type="GO" id="GO:0046872">
    <property type="term" value="F:metal ion binding"/>
    <property type="evidence" value="ECO:0007669"/>
    <property type="project" value="UniProtKB-KW"/>
</dbReference>
<dbReference type="InterPro" id="IPR005804">
    <property type="entry name" value="FA_desaturase_dom"/>
</dbReference>
<feature type="domain" description="Hflx-type G" evidence="6">
    <location>
        <begin position="338"/>
        <end position="502"/>
    </location>
</feature>
<evidence type="ECO:0000256" key="3">
    <source>
        <dbReference type="ARBA" id="ARBA00022842"/>
    </source>
</evidence>
<dbReference type="PANTHER" id="PTHR10229:SF8">
    <property type="entry name" value="GTPASE HFLX"/>
    <property type="match status" value="1"/>
</dbReference>
<dbReference type="SUPFAM" id="SSF52540">
    <property type="entry name" value="P-loop containing nucleoside triphosphate hydrolases"/>
    <property type="match status" value="1"/>
</dbReference>
<dbReference type="GO" id="GO:0005737">
    <property type="term" value="C:cytoplasm"/>
    <property type="evidence" value="ECO:0007669"/>
    <property type="project" value="TreeGrafter"/>
</dbReference>
<dbReference type="GO" id="GO:0006629">
    <property type="term" value="P:lipid metabolic process"/>
    <property type="evidence" value="ECO:0007669"/>
    <property type="project" value="InterPro"/>
</dbReference>
<dbReference type="GO" id="GO:0005525">
    <property type="term" value="F:GTP binding"/>
    <property type="evidence" value="ECO:0007669"/>
    <property type="project" value="UniProtKB-KW"/>
</dbReference>
<evidence type="ECO:0000256" key="5">
    <source>
        <dbReference type="SAM" id="Phobius"/>
    </source>
</evidence>
<dbReference type="Pfam" id="PF00487">
    <property type="entry name" value="FA_desaturase"/>
    <property type="match status" value="1"/>
</dbReference>
<dbReference type="EMBL" id="CAUJNA010003124">
    <property type="protein sequence ID" value="CAJ1395344.1"/>
    <property type="molecule type" value="Genomic_DNA"/>
</dbReference>
<keyword evidence="4" id="KW-0342">GTP-binding</keyword>
<keyword evidence="2" id="KW-0547">Nucleotide-binding</keyword>
<feature type="transmembrane region" description="Helical" evidence="5">
    <location>
        <begin position="795"/>
        <end position="815"/>
    </location>
</feature>
<accession>A0AA36N7D9</accession>
<evidence type="ECO:0000256" key="1">
    <source>
        <dbReference type="ARBA" id="ARBA00022723"/>
    </source>
</evidence>
<dbReference type="PANTHER" id="PTHR10229">
    <property type="entry name" value="GTP-BINDING PROTEIN HFLX"/>
    <property type="match status" value="1"/>
</dbReference>
<dbReference type="AlphaFoldDB" id="A0AA36N7D9"/>
<evidence type="ECO:0000256" key="2">
    <source>
        <dbReference type="ARBA" id="ARBA00022741"/>
    </source>
</evidence>
<evidence type="ECO:0000259" key="6">
    <source>
        <dbReference type="PROSITE" id="PS51705"/>
    </source>
</evidence>
<gene>
    <name evidence="7" type="ORF">EVOR1521_LOCUS19793</name>
</gene>
<sequence length="948" mass="107779">MRRLLAVRRPPGARGFSYEDTLAYRLYGPKPLAVVVHPVITHSGTKPWPQILWDAEEALGLARANRWDVLPGPNGTPPGGWDHEAFARAEAEDLLRRSQSGAWSAPEGWHLDRGEEESDDEYDVHEAAWKNGVVKRQWAETCVVKVRQINANTFFGSGKVNEIALYLAENPCDFLFVNHTLTPNQARNLESVMNNAIAAGDAQQRRSEGRGIPPGSKYPGLEVIDRNRLVLEIFSLRAKSPQAKVQVGLARLEYLKTRLTVGGKVRMRETIRLLQEHVGPFKEVTGFRNDVDVQYHYENKPFEAERMLLRIAEVRLKRMMETEKKVRKLHRQNREGVPTIGIVGYTNAGKTSLMNRLTDAGLRERDLLFQTLDTTMRKVKLPSGGHAILADSIGFIQHLPHNLFAAFQSTLEELIDCDVLLHVRDIAHPQRTMQKEIVLKTLRSAGMPENKLQSAVIEVWNKIDLLQSMSFVPPEAVPVCAADGTGVQDLLQVMDAVVSAQVDRQRRTVQFPEEQMTQVMGFLRKQGTVDEESFVFEDSLVSIDAVLPAIAWKRWEAERKTLQDFKMPHGTFKSHPGGQEHLKTAAQSECPALLFLAYHMGCDLERIGRAAKALGVEMPDSGQLCADVHALVRKVKEEHKSQHWVFVVWSLIITAGLFIVFPWFLLRASVAASIAASFLFEVYFLNIFHTRHHKGGKLYDIPWLDRLTAPIYEVVDNTWGYNPAAWWKNHHDYHHMSTNSNCDPDMPAMYPLIRLFEGQERLWFHVAQTFYYPLLLPFSIARFPVQNVFQYGGPWGYFLLWIVLMWVWPCAMHGWTGLSATLLVQGLTGVTLTTKFAVSHSHVDLVPHSTKEADSLLTTKQMKMDAWMVNQIEESMSWGGYWMTVIFGGINMQIEHHVAPALDPPLLWCMADGLKEICKKHKIQYTREPSIFHAVFGLHRRLWELGKL</sequence>
<keyword evidence="5" id="KW-0812">Transmembrane</keyword>
<reference evidence="7" key="1">
    <citation type="submission" date="2023-08" db="EMBL/GenBank/DDBJ databases">
        <authorList>
            <person name="Chen Y."/>
            <person name="Shah S."/>
            <person name="Dougan E. K."/>
            <person name="Thang M."/>
            <person name="Chan C."/>
        </authorList>
    </citation>
    <scope>NUCLEOTIDE SEQUENCE</scope>
</reference>
<keyword evidence="1" id="KW-0479">Metal-binding</keyword>
<comment type="caution">
    <text evidence="7">The sequence shown here is derived from an EMBL/GenBank/DDBJ whole genome shotgun (WGS) entry which is preliminary data.</text>
</comment>
<dbReference type="InterPro" id="IPR025121">
    <property type="entry name" value="GTPase_HflX_N"/>
</dbReference>
<dbReference type="Gene3D" id="3.40.50.11060">
    <property type="entry name" value="GTPase HflX, N-terminal domain"/>
    <property type="match status" value="1"/>
</dbReference>
<proteinExistence type="predicted"/>
<dbReference type="Pfam" id="PF01926">
    <property type="entry name" value="MMR_HSR1"/>
    <property type="match status" value="1"/>
</dbReference>
<keyword evidence="5" id="KW-1133">Transmembrane helix</keyword>
<organism evidence="7 8">
    <name type="scientific">Effrenium voratum</name>
    <dbReference type="NCBI Taxonomy" id="2562239"/>
    <lineage>
        <taxon>Eukaryota</taxon>
        <taxon>Sar</taxon>
        <taxon>Alveolata</taxon>
        <taxon>Dinophyceae</taxon>
        <taxon>Suessiales</taxon>
        <taxon>Symbiodiniaceae</taxon>
        <taxon>Effrenium</taxon>
    </lineage>
</organism>
<evidence type="ECO:0000313" key="8">
    <source>
        <dbReference type="Proteomes" id="UP001178507"/>
    </source>
</evidence>
<protein>
    <recommendedName>
        <fullName evidence="6">Hflx-type G domain-containing protein</fullName>
    </recommendedName>
</protein>
<dbReference type="InterPro" id="IPR006073">
    <property type="entry name" value="GTP-bd"/>
</dbReference>
<dbReference type="Proteomes" id="UP001178507">
    <property type="component" value="Unassembled WGS sequence"/>
</dbReference>
<dbReference type="InterPro" id="IPR027417">
    <property type="entry name" value="P-loop_NTPase"/>
</dbReference>
<name>A0AA36N7D9_9DINO</name>
<dbReference type="InterPro" id="IPR030394">
    <property type="entry name" value="G_HFLX_dom"/>
</dbReference>
<keyword evidence="8" id="KW-1185">Reference proteome</keyword>
<dbReference type="PRINTS" id="PR00326">
    <property type="entry name" value="GTP1OBG"/>
</dbReference>
<keyword evidence="3" id="KW-0460">Magnesium</keyword>
<dbReference type="Gene3D" id="3.40.50.300">
    <property type="entry name" value="P-loop containing nucleotide triphosphate hydrolases"/>
    <property type="match status" value="1"/>
</dbReference>
<dbReference type="InterPro" id="IPR042108">
    <property type="entry name" value="GTPase_HflX_N_sf"/>
</dbReference>
<dbReference type="Pfam" id="PF13167">
    <property type="entry name" value="GTP-bdg_N"/>
    <property type="match status" value="1"/>
</dbReference>
<keyword evidence="5" id="KW-0472">Membrane</keyword>
<dbReference type="InterPro" id="IPR016496">
    <property type="entry name" value="GTPase_HflX"/>
</dbReference>
<dbReference type="GO" id="GO:0043022">
    <property type="term" value="F:ribosome binding"/>
    <property type="evidence" value="ECO:0007669"/>
    <property type="project" value="TreeGrafter"/>
</dbReference>
<feature type="transmembrane region" description="Helical" evidence="5">
    <location>
        <begin position="643"/>
        <end position="664"/>
    </location>
</feature>
<evidence type="ECO:0000313" key="7">
    <source>
        <dbReference type="EMBL" id="CAJ1395344.1"/>
    </source>
</evidence>